<evidence type="ECO:0000259" key="6">
    <source>
        <dbReference type="PROSITE" id="PS51292"/>
    </source>
</evidence>
<keyword evidence="8" id="KW-1185">Reference proteome</keyword>
<name>A0AAD9GKP3_BABDI</name>
<evidence type="ECO:0000256" key="1">
    <source>
        <dbReference type="ARBA" id="ARBA00022723"/>
    </source>
</evidence>
<protein>
    <submittedName>
        <fullName evidence="7">FHA domain containing protein</fullName>
    </submittedName>
</protein>
<dbReference type="Proteomes" id="UP001195914">
    <property type="component" value="Unassembled WGS sequence"/>
</dbReference>
<dbReference type="PROSITE" id="PS50006">
    <property type="entry name" value="FHA_DOMAIN"/>
    <property type="match status" value="1"/>
</dbReference>
<sequence>MMISGGEMVPPMLRICTRTWTRDSHDLFDYETHDSKQLAERHFASSRGLRLLRSDSQITAVTSSTATDARNNEQDRDHLLTVVSRLPGEYILTPAERNTCQSLVPQRLWLVVRALPDKRYALQENDIIKLGRYRLRVKRVIPEGELANFDVTTLLDFPVPDVKAADGEAGSLQCRICLSEGTEDDQLLCPCECKGSIKYVHAECMRRWIYLRSLKDSKDTDQPLKAALVSESTCELCKAHLPPFVRLEGQLIPLVMMPDLTHPFILLENVTPHATKGLHFISVPHFDSVRVGRGHDASVRIADVSISRNHATISYENGIFYLEDHDSKFGTLVALRRPLTITSNETTAVQVGRSLIEFSIDYTLRFVSGCVDIPAVPGCFKFCSAVERMGIVSNACTPVMSVSSINTPMSTTPDHVIEDTAPSAEGFNHNSFMRSEGACPMIMGIADPLSLRSAGSDGLSMQIGENTPINRAEDHSARQSVYSASPIFARQSWTALYNDELSPRFMQGNQMEDIGAVSTNDGMAYLRLIMNTPSRHHILRNLRYNTGGVSPNRIISSSDLPYRFPGHQRVQSTSPRSSFEDAGSNQCFLPDNAFINVDNVHDVNGNEGSPSSPDANRISYTPMSENVRGVMQWMPLGSNTSPTMQPPK</sequence>
<evidence type="ECO:0000259" key="5">
    <source>
        <dbReference type="PROSITE" id="PS50006"/>
    </source>
</evidence>
<accession>A0AAD9GKP3</accession>
<dbReference type="AlphaFoldDB" id="A0AAD9GKP3"/>
<evidence type="ECO:0000256" key="3">
    <source>
        <dbReference type="ARBA" id="ARBA00022833"/>
    </source>
</evidence>
<dbReference type="SUPFAM" id="SSF49879">
    <property type="entry name" value="SMAD/FHA domain"/>
    <property type="match status" value="1"/>
</dbReference>
<keyword evidence="1" id="KW-0479">Metal-binding</keyword>
<dbReference type="InterPro" id="IPR011016">
    <property type="entry name" value="Znf_RING-CH"/>
</dbReference>
<evidence type="ECO:0000256" key="4">
    <source>
        <dbReference type="SAM" id="MobiDB-lite"/>
    </source>
</evidence>
<dbReference type="SMART" id="SM00744">
    <property type="entry name" value="RINGv"/>
    <property type="match status" value="1"/>
</dbReference>
<dbReference type="GO" id="GO:0008270">
    <property type="term" value="F:zinc ion binding"/>
    <property type="evidence" value="ECO:0007669"/>
    <property type="project" value="UniProtKB-KW"/>
</dbReference>
<keyword evidence="3" id="KW-0862">Zinc</keyword>
<evidence type="ECO:0000256" key="2">
    <source>
        <dbReference type="ARBA" id="ARBA00022771"/>
    </source>
</evidence>
<feature type="compositionally biased region" description="Polar residues" evidence="4">
    <location>
        <begin position="606"/>
        <end position="620"/>
    </location>
</feature>
<proteinExistence type="predicted"/>
<dbReference type="InterPro" id="IPR008984">
    <property type="entry name" value="SMAD_FHA_dom_sf"/>
</dbReference>
<comment type="caution">
    <text evidence="7">The sequence shown here is derived from an EMBL/GenBank/DDBJ whole genome shotgun (WGS) entry which is preliminary data.</text>
</comment>
<feature type="domain" description="FHA" evidence="5">
    <location>
        <begin position="289"/>
        <end position="338"/>
    </location>
</feature>
<dbReference type="InterPro" id="IPR013083">
    <property type="entry name" value="Znf_RING/FYVE/PHD"/>
</dbReference>
<dbReference type="Gene3D" id="3.30.40.10">
    <property type="entry name" value="Zinc/RING finger domain, C3HC4 (zinc finger)"/>
    <property type="match status" value="1"/>
</dbReference>
<keyword evidence="2" id="KW-0863">Zinc-finger</keyword>
<evidence type="ECO:0000313" key="8">
    <source>
        <dbReference type="Proteomes" id="UP001195914"/>
    </source>
</evidence>
<dbReference type="Pfam" id="PF00498">
    <property type="entry name" value="FHA"/>
    <property type="match status" value="1"/>
</dbReference>
<dbReference type="PROSITE" id="PS51292">
    <property type="entry name" value="ZF_RING_CH"/>
    <property type="match status" value="1"/>
</dbReference>
<reference evidence="7" key="1">
    <citation type="journal article" date="2014" name="Nucleic Acids Res.">
        <title>The evolutionary dynamics of variant antigen genes in Babesia reveal a history of genomic innovation underlying host-parasite interaction.</title>
        <authorList>
            <person name="Jackson A.P."/>
            <person name="Otto T.D."/>
            <person name="Darby A."/>
            <person name="Ramaprasad A."/>
            <person name="Xia D."/>
            <person name="Echaide I.E."/>
            <person name="Farber M."/>
            <person name="Gahlot S."/>
            <person name="Gamble J."/>
            <person name="Gupta D."/>
            <person name="Gupta Y."/>
            <person name="Jackson L."/>
            <person name="Malandrin L."/>
            <person name="Malas T.B."/>
            <person name="Moussa E."/>
            <person name="Nair M."/>
            <person name="Reid A.J."/>
            <person name="Sanders M."/>
            <person name="Sharma J."/>
            <person name="Tracey A."/>
            <person name="Quail M.A."/>
            <person name="Weir W."/>
            <person name="Wastling J.M."/>
            <person name="Hall N."/>
            <person name="Willadsen P."/>
            <person name="Lingelbach K."/>
            <person name="Shiels B."/>
            <person name="Tait A."/>
            <person name="Berriman M."/>
            <person name="Allred D.R."/>
            <person name="Pain A."/>
        </authorList>
    </citation>
    <scope>NUCLEOTIDE SEQUENCE</scope>
    <source>
        <strain evidence="7">1802A</strain>
    </source>
</reference>
<dbReference type="Pfam" id="PF12906">
    <property type="entry name" value="RINGv"/>
    <property type="match status" value="1"/>
</dbReference>
<dbReference type="SMART" id="SM00240">
    <property type="entry name" value="FHA"/>
    <property type="match status" value="1"/>
</dbReference>
<gene>
    <name evidence="7" type="ORF">X943_000776</name>
</gene>
<feature type="domain" description="RING-CH-type" evidence="6">
    <location>
        <begin position="166"/>
        <end position="244"/>
    </location>
</feature>
<organism evidence="7 8">
    <name type="scientific">Babesia divergens</name>
    <dbReference type="NCBI Taxonomy" id="32595"/>
    <lineage>
        <taxon>Eukaryota</taxon>
        <taxon>Sar</taxon>
        <taxon>Alveolata</taxon>
        <taxon>Apicomplexa</taxon>
        <taxon>Aconoidasida</taxon>
        <taxon>Piroplasmida</taxon>
        <taxon>Babesiidae</taxon>
        <taxon>Babesia</taxon>
    </lineage>
</organism>
<dbReference type="Gene3D" id="2.60.200.20">
    <property type="match status" value="1"/>
</dbReference>
<dbReference type="EMBL" id="JAHBMH010000003">
    <property type="protein sequence ID" value="KAK1940255.1"/>
    <property type="molecule type" value="Genomic_DNA"/>
</dbReference>
<dbReference type="CDD" id="cd00060">
    <property type="entry name" value="FHA"/>
    <property type="match status" value="1"/>
</dbReference>
<evidence type="ECO:0000313" key="7">
    <source>
        <dbReference type="EMBL" id="KAK1940255.1"/>
    </source>
</evidence>
<dbReference type="PANTHER" id="PTHR46210">
    <property type="entry name" value="FHA DOMAIN-CONTAINING PROTEIN"/>
    <property type="match status" value="1"/>
</dbReference>
<feature type="region of interest" description="Disordered" evidence="4">
    <location>
        <begin position="600"/>
        <end position="620"/>
    </location>
</feature>
<reference evidence="7" key="2">
    <citation type="submission" date="2021-05" db="EMBL/GenBank/DDBJ databases">
        <authorList>
            <person name="Pain A."/>
        </authorList>
    </citation>
    <scope>NUCLEOTIDE SEQUENCE</scope>
    <source>
        <strain evidence="7">1802A</strain>
    </source>
</reference>
<dbReference type="PANTHER" id="PTHR46210:SF1">
    <property type="entry name" value="FHA DOMAIN-CONTAINING PROTEIN"/>
    <property type="match status" value="1"/>
</dbReference>
<dbReference type="CDD" id="cd16495">
    <property type="entry name" value="RING_CH-C4HC3_MARCH"/>
    <property type="match status" value="1"/>
</dbReference>
<dbReference type="SUPFAM" id="SSF57850">
    <property type="entry name" value="RING/U-box"/>
    <property type="match status" value="1"/>
</dbReference>
<dbReference type="InterPro" id="IPR000253">
    <property type="entry name" value="FHA_dom"/>
</dbReference>